<comment type="cofactor">
    <cofactor evidence="1">
        <name>Mg(2+)</name>
        <dbReference type="ChEBI" id="CHEBI:18420"/>
    </cofactor>
</comment>
<evidence type="ECO:0000256" key="2">
    <source>
        <dbReference type="ARBA" id="ARBA00022801"/>
    </source>
</evidence>
<reference evidence="4 5" key="1">
    <citation type="submission" date="2018-01" db="EMBL/GenBank/DDBJ databases">
        <title>Draft genome sequence of Jiangella sp. GTF31.</title>
        <authorList>
            <person name="Sahin N."/>
            <person name="Ay H."/>
            <person name="Saygin H."/>
        </authorList>
    </citation>
    <scope>NUCLEOTIDE SEQUENCE [LARGE SCALE GENOMIC DNA]</scope>
    <source>
        <strain evidence="4 5">GTF31</strain>
    </source>
</reference>
<dbReference type="Gene3D" id="3.90.79.10">
    <property type="entry name" value="Nucleoside Triphosphate Pyrophosphohydrolase"/>
    <property type="match status" value="1"/>
</dbReference>
<evidence type="ECO:0000259" key="3">
    <source>
        <dbReference type="PROSITE" id="PS51462"/>
    </source>
</evidence>
<sequence length="164" mass="17670">MADHATTVDLRCSAVLFREQAVLLVHRGYDSGSDWVLPGGTPLPGESMIACARREVREETGLSVDPVGVAFVLEAAEPGGTMRTVDLVFLVTEAPPVEPPRRLEPALDPRFTALDRLHELDLRPPLAGYLRGLHDRGADPSGIYLGNLWRPTRRPAGAGARSGA</sequence>
<dbReference type="RefSeq" id="WP_111253093.1">
    <property type="nucleotide sequence ID" value="NZ_POTW01000004.1"/>
</dbReference>
<evidence type="ECO:0000313" key="5">
    <source>
        <dbReference type="Proteomes" id="UP000248764"/>
    </source>
</evidence>
<dbReference type="InterPro" id="IPR015797">
    <property type="entry name" value="NUDIX_hydrolase-like_dom_sf"/>
</dbReference>
<name>A0A2W2CL12_9ACTN</name>
<dbReference type="InterPro" id="IPR000086">
    <property type="entry name" value="NUDIX_hydrolase_dom"/>
</dbReference>
<keyword evidence="5" id="KW-1185">Reference proteome</keyword>
<dbReference type="EMBL" id="POTW01000004">
    <property type="protein sequence ID" value="PZF86086.1"/>
    <property type="molecule type" value="Genomic_DNA"/>
</dbReference>
<protein>
    <submittedName>
        <fullName evidence="4">NUDIX domain-containing protein</fullName>
    </submittedName>
</protein>
<dbReference type="GO" id="GO:0016787">
    <property type="term" value="F:hydrolase activity"/>
    <property type="evidence" value="ECO:0007669"/>
    <property type="project" value="UniProtKB-KW"/>
</dbReference>
<proteinExistence type="predicted"/>
<dbReference type="SUPFAM" id="SSF55811">
    <property type="entry name" value="Nudix"/>
    <property type="match status" value="1"/>
</dbReference>
<comment type="caution">
    <text evidence="4">The sequence shown here is derived from an EMBL/GenBank/DDBJ whole genome shotgun (WGS) entry which is preliminary data.</text>
</comment>
<dbReference type="CDD" id="cd02883">
    <property type="entry name" value="NUDIX_Hydrolase"/>
    <property type="match status" value="1"/>
</dbReference>
<keyword evidence="2" id="KW-0378">Hydrolase</keyword>
<evidence type="ECO:0000256" key="1">
    <source>
        <dbReference type="ARBA" id="ARBA00001946"/>
    </source>
</evidence>
<dbReference type="InterPro" id="IPR020084">
    <property type="entry name" value="NUDIX_hydrolase_CS"/>
</dbReference>
<dbReference type="PANTHER" id="PTHR43046">
    <property type="entry name" value="GDP-MANNOSE MANNOSYL HYDROLASE"/>
    <property type="match status" value="1"/>
</dbReference>
<dbReference type="Proteomes" id="UP000248764">
    <property type="component" value="Unassembled WGS sequence"/>
</dbReference>
<dbReference type="PROSITE" id="PS51462">
    <property type="entry name" value="NUDIX"/>
    <property type="match status" value="1"/>
</dbReference>
<organism evidence="4 5">
    <name type="scientific">Jiangella anatolica</name>
    <dbReference type="NCBI Taxonomy" id="2670374"/>
    <lineage>
        <taxon>Bacteria</taxon>
        <taxon>Bacillati</taxon>
        <taxon>Actinomycetota</taxon>
        <taxon>Actinomycetes</taxon>
        <taxon>Jiangellales</taxon>
        <taxon>Jiangellaceae</taxon>
        <taxon>Jiangella</taxon>
    </lineage>
</organism>
<feature type="domain" description="Nudix hydrolase" evidence="3">
    <location>
        <begin position="7"/>
        <end position="134"/>
    </location>
</feature>
<dbReference type="AlphaFoldDB" id="A0A2W2CL12"/>
<dbReference type="PROSITE" id="PS00893">
    <property type="entry name" value="NUDIX_BOX"/>
    <property type="match status" value="1"/>
</dbReference>
<evidence type="ECO:0000313" key="4">
    <source>
        <dbReference type="EMBL" id="PZF86086.1"/>
    </source>
</evidence>
<dbReference type="Pfam" id="PF00293">
    <property type="entry name" value="NUDIX"/>
    <property type="match status" value="1"/>
</dbReference>
<accession>A0A2W2CL12</accession>
<dbReference type="PANTHER" id="PTHR43046:SF14">
    <property type="entry name" value="MUTT_NUDIX FAMILY PROTEIN"/>
    <property type="match status" value="1"/>
</dbReference>
<gene>
    <name evidence="4" type="ORF">C1I92_02590</name>
</gene>